<gene>
    <name evidence="2" type="ORF">NITHO_140017</name>
</gene>
<comment type="caution">
    <text evidence="2">The sequence shown here is derived from an EMBL/GenBank/DDBJ whole genome shotgun (WGS) entry which is preliminary data.</text>
</comment>
<accession>I4ED73</accession>
<protein>
    <submittedName>
        <fullName evidence="2">Uncharacterized protein</fullName>
    </submittedName>
</protein>
<proteinExistence type="predicted"/>
<dbReference type="EMBL" id="CAGS01000046">
    <property type="protein sequence ID" value="CCF82635.1"/>
    <property type="molecule type" value="Genomic_DNA"/>
</dbReference>
<organism evidence="2 3">
    <name type="scientific">Nitrolancea hollandica Lb</name>
    <dbReference type="NCBI Taxonomy" id="1129897"/>
    <lineage>
        <taxon>Bacteria</taxon>
        <taxon>Pseudomonadati</taxon>
        <taxon>Thermomicrobiota</taxon>
        <taxon>Thermomicrobia</taxon>
        <taxon>Sphaerobacterales</taxon>
        <taxon>Sphaerobacterineae</taxon>
        <taxon>Sphaerobacteraceae</taxon>
        <taxon>Nitrolancea</taxon>
    </lineage>
</organism>
<feature type="transmembrane region" description="Helical" evidence="1">
    <location>
        <begin position="12"/>
        <end position="29"/>
    </location>
</feature>
<keyword evidence="1" id="KW-0812">Transmembrane</keyword>
<sequence>MLCRILGPRGVDLVFFGTGLAGMLLPLIASERVDGFTLLTIATRFALGFLIEPWWIDLLFGIAGITMFLYERHQHRRARLVG</sequence>
<evidence type="ECO:0000256" key="1">
    <source>
        <dbReference type="SAM" id="Phobius"/>
    </source>
</evidence>
<dbReference type="Proteomes" id="UP000004221">
    <property type="component" value="Unassembled WGS sequence"/>
</dbReference>
<keyword evidence="1" id="KW-1133">Transmembrane helix</keyword>
<feature type="transmembrane region" description="Helical" evidence="1">
    <location>
        <begin position="49"/>
        <end position="70"/>
    </location>
</feature>
<keyword evidence="3" id="KW-1185">Reference proteome</keyword>
<reference evidence="2 3" key="1">
    <citation type="journal article" date="2012" name="ISME J.">
        <title>Nitrification expanded: discovery, physiology and genomics of a nitrite-oxidizing bacterium from the phylum Chloroflexi.</title>
        <authorList>
            <person name="Sorokin D.Y."/>
            <person name="Lucker S."/>
            <person name="Vejmelkova D."/>
            <person name="Kostrikina N.A."/>
            <person name="Kleerebezem R."/>
            <person name="Rijpstra W.I."/>
            <person name="Damste J.S."/>
            <person name="Le Paslier D."/>
            <person name="Muyzer G."/>
            <person name="Wagner M."/>
            <person name="van Loosdrecht M.C."/>
            <person name="Daims H."/>
        </authorList>
    </citation>
    <scope>NUCLEOTIDE SEQUENCE [LARGE SCALE GENOMIC DNA]</scope>
    <source>
        <strain evidence="3">none</strain>
    </source>
</reference>
<name>I4ED73_9BACT</name>
<evidence type="ECO:0000313" key="3">
    <source>
        <dbReference type="Proteomes" id="UP000004221"/>
    </source>
</evidence>
<evidence type="ECO:0000313" key="2">
    <source>
        <dbReference type="EMBL" id="CCF82635.1"/>
    </source>
</evidence>
<dbReference type="AlphaFoldDB" id="I4ED73"/>
<keyword evidence="1" id="KW-0472">Membrane</keyword>